<organism evidence="1 2">
    <name type="scientific">Luteibacter rhizovicinus DSM 16549</name>
    <dbReference type="NCBI Taxonomy" id="1440763"/>
    <lineage>
        <taxon>Bacteria</taxon>
        <taxon>Pseudomonadati</taxon>
        <taxon>Pseudomonadota</taxon>
        <taxon>Gammaproteobacteria</taxon>
        <taxon>Lysobacterales</taxon>
        <taxon>Rhodanobacteraceae</taxon>
        <taxon>Luteibacter</taxon>
    </lineage>
</organism>
<proteinExistence type="predicted"/>
<dbReference type="EMBL" id="CP017480">
    <property type="protein sequence ID" value="APG03726.1"/>
    <property type="molecule type" value="Genomic_DNA"/>
</dbReference>
<dbReference type="PROSITE" id="PS50405">
    <property type="entry name" value="GST_CTER"/>
    <property type="match status" value="1"/>
</dbReference>
<dbReference type="RefSeq" id="WP_046968121.1">
    <property type="nucleotide sequence ID" value="NZ_CP017480.1"/>
</dbReference>
<dbReference type="SFLD" id="SFLDS00019">
    <property type="entry name" value="Glutathione_Transferase_(cytos"/>
    <property type="match status" value="1"/>
</dbReference>
<dbReference type="PROSITE" id="PS50404">
    <property type="entry name" value="GST_NTER"/>
    <property type="match status" value="1"/>
</dbReference>
<reference evidence="2" key="1">
    <citation type="submission" date="2016-09" db="EMBL/GenBank/DDBJ databases">
        <authorList>
            <person name="Lysoe E."/>
        </authorList>
    </citation>
    <scope>NUCLEOTIDE SEQUENCE [LARGE SCALE GENOMIC DNA]</scope>
    <source>
        <strain evidence="2">LJ96T</strain>
    </source>
</reference>
<dbReference type="STRING" id="1440763.BJI69_07265"/>
<dbReference type="InterPro" id="IPR010987">
    <property type="entry name" value="Glutathione-S-Trfase_C-like"/>
</dbReference>
<dbReference type="SFLD" id="SFLDG00358">
    <property type="entry name" value="Main_(cytGST)"/>
    <property type="match status" value="1"/>
</dbReference>
<evidence type="ECO:0000313" key="2">
    <source>
        <dbReference type="Proteomes" id="UP000182987"/>
    </source>
</evidence>
<dbReference type="SUPFAM" id="SSF47616">
    <property type="entry name" value="GST C-terminal domain-like"/>
    <property type="match status" value="1"/>
</dbReference>
<dbReference type="Pfam" id="PF13417">
    <property type="entry name" value="GST_N_3"/>
    <property type="match status" value="1"/>
</dbReference>
<dbReference type="AlphaFoldDB" id="A0A0G9HAS0"/>
<accession>A0A0G9HAS0</accession>
<dbReference type="InterPro" id="IPR036282">
    <property type="entry name" value="Glutathione-S-Trfase_C_sf"/>
</dbReference>
<dbReference type="InterPro" id="IPR004045">
    <property type="entry name" value="Glutathione_S-Trfase_N"/>
</dbReference>
<dbReference type="CDD" id="cd03051">
    <property type="entry name" value="GST_N_GTT2_like"/>
    <property type="match status" value="1"/>
</dbReference>
<dbReference type="Proteomes" id="UP000182987">
    <property type="component" value="Chromosome"/>
</dbReference>
<sequence length="215" mass="23588">MNSKTPTLYQSNSSPNSRRVRIFIAEKGLTIPTVAIDLGKGEQHGDAYRAINPRRVVPTLVLEDGTSIGEVPAIQRYLEDAYPDHPLFGTTAAENALITMWERRFELEGFASVMEAIRNVLPGLQGRAIAGPHDYEQIPALVERSKQRVTNFYGDLEARLAEVPFVAGERYTVADITALVTVDFATKAIDMPVPAANVATQRWYARVSGRSSAAA</sequence>
<dbReference type="Gene3D" id="1.20.1050.10">
    <property type="match status" value="1"/>
</dbReference>
<dbReference type="PANTHER" id="PTHR44051">
    <property type="entry name" value="GLUTATHIONE S-TRANSFERASE-RELATED"/>
    <property type="match status" value="1"/>
</dbReference>
<dbReference type="SUPFAM" id="SSF52833">
    <property type="entry name" value="Thioredoxin-like"/>
    <property type="match status" value="1"/>
</dbReference>
<dbReference type="KEGG" id="lrz:BJI69_07265"/>
<dbReference type="PROSITE" id="PS51354">
    <property type="entry name" value="GLUTAREDOXIN_2"/>
    <property type="match status" value="1"/>
</dbReference>
<dbReference type="InterPro" id="IPR036249">
    <property type="entry name" value="Thioredoxin-like_sf"/>
</dbReference>
<keyword evidence="2" id="KW-1185">Reference proteome</keyword>
<dbReference type="Pfam" id="PF13410">
    <property type="entry name" value="GST_C_2"/>
    <property type="match status" value="1"/>
</dbReference>
<evidence type="ECO:0000313" key="1">
    <source>
        <dbReference type="EMBL" id="APG03726.1"/>
    </source>
</evidence>
<name>A0A0G9HAS0_9GAMM</name>
<dbReference type="InterPro" id="IPR034345">
    <property type="entry name" value="Gtt2-like_N"/>
</dbReference>
<dbReference type="PATRIC" id="fig|1440763.5.peg.2420"/>
<dbReference type="Gene3D" id="3.40.30.10">
    <property type="entry name" value="Glutaredoxin"/>
    <property type="match status" value="1"/>
</dbReference>
<dbReference type="PANTHER" id="PTHR44051:SF8">
    <property type="entry name" value="GLUTATHIONE S-TRANSFERASE GSTA"/>
    <property type="match status" value="1"/>
</dbReference>
<gene>
    <name evidence="1" type="ORF">BJI69_07265</name>
</gene>
<dbReference type="InterPro" id="IPR040079">
    <property type="entry name" value="Glutathione_S-Trfase"/>
</dbReference>
<protein>
    <submittedName>
        <fullName evidence="1">Glutathione S-transferase</fullName>
    </submittedName>
</protein>
<dbReference type="OrthoDB" id="9797500at2"/>